<dbReference type="SUPFAM" id="SSF55031">
    <property type="entry name" value="Bacterial exopeptidase dimerisation domain"/>
    <property type="match status" value="1"/>
</dbReference>
<dbReference type="EMBL" id="WKPO01000045">
    <property type="protein sequence ID" value="MSB50885.1"/>
    <property type="molecule type" value="Genomic_DNA"/>
</dbReference>
<evidence type="ECO:0000313" key="5">
    <source>
        <dbReference type="Proteomes" id="UP000429811"/>
    </source>
</evidence>
<dbReference type="FunFam" id="3.30.70.360:FF:000001">
    <property type="entry name" value="N-acetyldiaminopimelate deacetylase"/>
    <property type="match status" value="1"/>
</dbReference>
<accession>A0A6I2RJ75</accession>
<dbReference type="InterPro" id="IPR011650">
    <property type="entry name" value="Peptidase_M20_dimer"/>
</dbReference>
<gene>
    <name evidence="4" type="ORF">GKE90_19685</name>
</gene>
<dbReference type="PIRSF" id="PIRSF005962">
    <property type="entry name" value="Pept_M20D_amidohydro"/>
    <property type="match status" value="1"/>
</dbReference>
<name>A0A6I2RJ75_FLAPL</name>
<feature type="binding site" evidence="2">
    <location>
        <position position="166"/>
    </location>
    <ligand>
        <name>Mn(2+)</name>
        <dbReference type="ChEBI" id="CHEBI:29035"/>
        <label>2</label>
    </ligand>
</feature>
<sequence length="396" mass="43664">MGKESKMSIPDLETYLPKVISWRRDLHMHPELGLQEVRTSNLIADLLTKFGLDVQRNFAGTAVLGTLHTNKPGKTVVLRADMDALPIQDAKDVPYRSQISGVCHACGHDAHTANLLGVANYISDHRTEFCGTIKFLFQPAEELLEGAKLVCQSGVLDGTDYILGQHAVLDVDVGQVQVCYGPSNGGGDEFTLRLHGVGCHGARPHTGKDPILLAAKVIEGFQQIISRELDPLKAAVISVCSVQAGQHESKNVVPQEAVLAGTVRTLEEDVRTYVLTRMEEIVAGLCSASRCSYTLEHVTKVPPLTSDQQLTQLVENTAVELVGRENVLYRPAPTMGVEDFSWYTRNYNACMFYFGARNVEKGIITRGHNPKFDIDEECFRVAMPMFILLSKRLMLD</sequence>
<dbReference type="AlphaFoldDB" id="A0A6I2RJ75"/>
<dbReference type="PANTHER" id="PTHR11014:SF63">
    <property type="entry name" value="METALLOPEPTIDASE, PUTATIVE (AFU_ORTHOLOGUE AFUA_6G09600)-RELATED"/>
    <property type="match status" value="1"/>
</dbReference>
<evidence type="ECO:0000313" key="4">
    <source>
        <dbReference type="EMBL" id="MSB50885.1"/>
    </source>
</evidence>
<feature type="binding site" evidence="2">
    <location>
        <position position="368"/>
    </location>
    <ligand>
        <name>Mn(2+)</name>
        <dbReference type="ChEBI" id="CHEBI:29035"/>
        <label>2</label>
    </ligand>
</feature>
<feature type="binding site" evidence="2">
    <location>
        <position position="108"/>
    </location>
    <ligand>
        <name>Mn(2+)</name>
        <dbReference type="ChEBI" id="CHEBI:29035"/>
        <label>2</label>
    </ligand>
</feature>
<dbReference type="Proteomes" id="UP000429811">
    <property type="component" value="Unassembled WGS sequence"/>
</dbReference>
<organism evidence="4 5">
    <name type="scientific">Flavonifractor plautii</name>
    <name type="common">Fusobacterium plautii</name>
    <dbReference type="NCBI Taxonomy" id="292800"/>
    <lineage>
        <taxon>Bacteria</taxon>
        <taxon>Bacillati</taxon>
        <taxon>Bacillota</taxon>
        <taxon>Clostridia</taxon>
        <taxon>Eubacteriales</taxon>
        <taxon>Oscillospiraceae</taxon>
        <taxon>Flavonifractor</taxon>
    </lineage>
</organism>
<keyword evidence="2" id="KW-0464">Manganese</keyword>
<keyword evidence="2" id="KW-0479">Metal-binding</keyword>
<feature type="domain" description="Peptidase M20 dimerisation" evidence="3">
    <location>
        <begin position="188"/>
        <end position="283"/>
    </location>
</feature>
<evidence type="ECO:0000259" key="3">
    <source>
        <dbReference type="Pfam" id="PF07687"/>
    </source>
</evidence>
<proteinExistence type="predicted"/>
<feature type="binding site" evidence="2">
    <location>
        <position position="142"/>
    </location>
    <ligand>
        <name>Mn(2+)</name>
        <dbReference type="ChEBI" id="CHEBI:29035"/>
        <label>2</label>
    </ligand>
</feature>
<dbReference type="Pfam" id="PF01546">
    <property type="entry name" value="Peptidase_M20"/>
    <property type="match status" value="1"/>
</dbReference>
<reference evidence="4 5" key="1">
    <citation type="journal article" date="2019" name="Nat. Med.">
        <title>A library of human gut bacterial isolates paired with longitudinal multiomics data enables mechanistic microbiome research.</title>
        <authorList>
            <person name="Poyet M."/>
            <person name="Groussin M."/>
            <person name="Gibbons S.M."/>
            <person name="Avila-Pacheco J."/>
            <person name="Jiang X."/>
            <person name="Kearney S.M."/>
            <person name="Perrotta A.R."/>
            <person name="Berdy B."/>
            <person name="Zhao S."/>
            <person name="Lieberman T.D."/>
            <person name="Swanson P.K."/>
            <person name="Smith M."/>
            <person name="Roesemann S."/>
            <person name="Alexander J.E."/>
            <person name="Rich S.A."/>
            <person name="Livny J."/>
            <person name="Vlamakis H."/>
            <person name="Clish C."/>
            <person name="Bullock K."/>
            <person name="Deik A."/>
            <person name="Scott J."/>
            <person name="Pierce K.A."/>
            <person name="Xavier R.J."/>
            <person name="Alm E.J."/>
        </authorList>
    </citation>
    <scope>NUCLEOTIDE SEQUENCE [LARGE SCALE GENOMIC DNA]</scope>
    <source>
        <strain evidence="4 5">BIOML-A5</strain>
    </source>
</reference>
<dbReference type="Gene3D" id="3.40.630.10">
    <property type="entry name" value="Zn peptidases"/>
    <property type="match status" value="1"/>
</dbReference>
<dbReference type="InterPro" id="IPR036264">
    <property type="entry name" value="Bact_exopeptidase_dim_dom"/>
</dbReference>
<dbReference type="InterPro" id="IPR002933">
    <property type="entry name" value="Peptidase_M20"/>
</dbReference>
<dbReference type="GO" id="GO:0019877">
    <property type="term" value="P:diaminopimelate biosynthetic process"/>
    <property type="evidence" value="ECO:0007669"/>
    <property type="project" value="UniProtKB-ARBA"/>
</dbReference>
<keyword evidence="1 4" id="KW-0378">Hydrolase</keyword>
<dbReference type="Gene3D" id="3.30.70.360">
    <property type="match status" value="1"/>
</dbReference>
<dbReference type="SUPFAM" id="SSF53187">
    <property type="entry name" value="Zn-dependent exopeptidases"/>
    <property type="match status" value="1"/>
</dbReference>
<feature type="binding site" evidence="2">
    <location>
        <position position="106"/>
    </location>
    <ligand>
        <name>Mn(2+)</name>
        <dbReference type="ChEBI" id="CHEBI:29035"/>
        <label>2</label>
    </ligand>
</feature>
<comment type="caution">
    <text evidence="4">The sequence shown here is derived from an EMBL/GenBank/DDBJ whole genome shotgun (WGS) entry which is preliminary data.</text>
</comment>
<dbReference type="InterPro" id="IPR017439">
    <property type="entry name" value="Amidohydrolase"/>
</dbReference>
<dbReference type="PANTHER" id="PTHR11014">
    <property type="entry name" value="PEPTIDASE M20 FAMILY MEMBER"/>
    <property type="match status" value="1"/>
</dbReference>
<dbReference type="GO" id="GO:0046872">
    <property type="term" value="F:metal ion binding"/>
    <property type="evidence" value="ECO:0007669"/>
    <property type="project" value="UniProtKB-KW"/>
</dbReference>
<protein>
    <submittedName>
        <fullName evidence="4">Amidohydrolase</fullName>
    </submittedName>
</protein>
<dbReference type="GO" id="GO:0050118">
    <property type="term" value="F:N-acetyldiaminopimelate deacetylase activity"/>
    <property type="evidence" value="ECO:0007669"/>
    <property type="project" value="UniProtKB-ARBA"/>
</dbReference>
<evidence type="ECO:0000256" key="2">
    <source>
        <dbReference type="PIRSR" id="PIRSR005962-1"/>
    </source>
</evidence>
<comment type="cofactor">
    <cofactor evidence="2">
        <name>Mn(2+)</name>
        <dbReference type="ChEBI" id="CHEBI:29035"/>
    </cofactor>
    <text evidence="2">The Mn(2+) ion enhances activity.</text>
</comment>
<evidence type="ECO:0000256" key="1">
    <source>
        <dbReference type="ARBA" id="ARBA00022801"/>
    </source>
</evidence>
<dbReference type="NCBIfam" id="TIGR01891">
    <property type="entry name" value="amidohydrolases"/>
    <property type="match status" value="1"/>
</dbReference>
<dbReference type="Pfam" id="PF07687">
    <property type="entry name" value="M20_dimer"/>
    <property type="match status" value="1"/>
</dbReference>